<protein>
    <recommendedName>
        <fullName evidence="3">FHA domain-containing protein</fullName>
    </recommendedName>
</protein>
<keyword evidence="2" id="KW-1133">Transmembrane helix</keyword>
<proteinExistence type="predicted"/>
<keyword evidence="5" id="KW-1185">Reference proteome</keyword>
<evidence type="ECO:0000259" key="3">
    <source>
        <dbReference type="PROSITE" id="PS50006"/>
    </source>
</evidence>
<dbReference type="InterPro" id="IPR049806">
    <property type="entry name" value="MasK-like_C"/>
</dbReference>
<dbReference type="SMART" id="SM00240">
    <property type="entry name" value="FHA"/>
    <property type="match status" value="1"/>
</dbReference>
<evidence type="ECO:0000256" key="2">
    <source>
        <dbReference type="SAM" id="Phobius"/>
    </source>
</evidence>
<dbReference type="NCBIfam" id="NF033768">
    <property type="entry name" value="myxo_SS_tail"/>
    <property type="match status" value="1"/>
</dbReference>
<dbReference type="InterPro" id="IPR008984">
    <property type="entry name" value="SMAD_FHA_dom_sf"/>
</dbReference>
<dbReference type="Gene3D" id="2.60.200.20">
    <property type="match status" value="1"/>
</dbReference>
<feature type="region of interest" description="Disordered" evidence="1">
    <location>
        <begin position="432"/>
        <end position="491"/>
    </location>
</feature>
<dbReference type="SUPFAM" id="SSF49879">
    <property type="entry name" value="SMAD/FHA domain"/>
    <property type="match status" value="1"/>
</dbReference>
<dbReference type="RefSeq" id="WP_050726346.1">
    <property type="nucleotide sequence ID" value="NZ_CP012332.1"/>
</dbReference>
<dbReference type="Pfam" id="PF00498">
    <property type="entry name" value="FHA"/>
    <property type="match status" value="1"/>
</dbReference>
<feature type="region of interest" description="Disordered" evidence="1">
    <location>
        <begin position="581"/>
        <end position="604"/>
    </location>
</feature>
<dbReference type="PATRIC" id="fig|1391653.3.peg.2621"/>
<dbReference type="AlphaFoldDB" id="A0A0K1PFB9"/>
<dbReference type="InterPro" id="IPR000253">
    <property type="entry name" value="FHA_dom"/>
</dbReference>
<feature type="domain" description="FHA" evidence="3">
    <location>
        <begin position="8"/>
        <end position="57"/>
    </location>
</feature>
<dbReference type="KEGG" id="vin:AKJ08_2518"/>
<keyword evidence="2" id="KW-0472">Membrane</keyword>
<organism evidence="4 5">
    <name type="scientific">Vulgatibacter incomptus</name>
    <dbReference type="NCBI Taxonomy" id="1391653"/>
    <lineage>
        <taxon>Bacteria</taxon>
        <taxon>Pseudomonadati</taxon>
        <taxon>Myxococcota</taxon>
        <taxon>Myxococcia</taxon>
        <taxon>Myxococcales</taxon>
        <taxon>Cystobacterineae</taxon>
        <taxon>Vulgatibacteraceae</taxon>
        <taxon>Vulgatibacter</taxon>
    </lineage>
</organism>
<dbReference type="OrthoDB" id="5377858at2"/>
<dbReference type="STRING" id="1391653.AKJ08_2518"/>
<feature type="region of interest" description="Disordered" evidence="1">
    <location>
        <begin position="108"/>
        <end position="194"/>
    </location>
</feature>
<dbReference type="CDD" id="cd00060">
    <property type="entry name" value="FHA"/>
    <property type="match status" value="1"/>
</dbReference>
<feature type="compositionally biased region" description="Low complexity" evidence="1">
    <location>
        <begin position="129"/>
        <end position="143"/>
    </location>
</feature>
<evidence type="ECO:0000313" key="4">
    <source>
        <dbReference type="EMBL" id="AKU92131.1"/>
    </source>
</evidence>
<feature type="compositionally biased region" description="Pro residues" evidence="1">
    <location>
        <begin position="454"/>
        <end position="471"/>
    </location>
</feature>
<gene>
    <name evidence="4" type="ORF">AKJ08_2518</name>
</gene>
<feature type="compositionally biased region" description="Pro residues" evidence="1">
    <location>
        <begin position="116"/>
        <end position="128"/>
    </location>
</feature>
<keyword evidence="2" id="KW-0812">Transmembrane</keyword>
<sequence>MFSGIRPVTVGRASDAGLRLEDPLVSGRHAVLFVQDGRLWIGDDGSSHGLFVNGRRVATAPIGPLDEIRLGDSRIKVEPIVDEPAHEAPPPMERTQTGLELTPALERTQTGRERPAPVPPASEPPVPAAVPSNRPVANAPAAPVDRRAALGPSDQGSAARPPLVHGSASHGVAANDPVRSAKKSLEAPPPVVPEKNAVAPKATAAREVAEEGFSALPYPTVSPEVDEDEEAERRFSPPFSLLETVVRDGGDPGAGAALTAEVLRHRGDRLVEQRRLERGESCEVVREADGQRWQMFRVLAKQRIRVFFREGDEGTLRLGGAPVSLASFCDDGHLHHKKRRIYAVELAEGDSARLVLDGATYDVRWVRSPAPPPKKWSFRVSPEDRRYGVVGVAGIALMLIGIWVQALLAPPELLVMEEQAQFAEITLKDLEMEKPPEPPKPPEPIAEVQAPEPQATPEPTPEPQKPAPAAPRPAKASPGRQRAAPAAAPAPSAADSALAALEGIGSPGPSKVAAAVSNIAAVRAPSGSSSSFQVSGAIGKVPGDEVTLSRGGKAAGGGGGRETRAAATLLAGSNVGKVAGGGGTGQVRGTVARQPPRSVGTSGGSLSREAIAKVINEGIARVQSCYERQLISNPGLQGKLVFDWVIAPSGAVESTRVRSSSLANEAVATCVAQVIKSWRFPEPTGGSVTVTFPFVFNVQGF</sequence>
<evidence type="ECO:0000313" key="5">
    <source>
        <dbReference type="Proteomes" id="UP000055590"/>
    </source>
</evidence>
<dbReference type="PROSITE" id="PS50006">
    <property type="entry name" value="FHA_DOMAIN"/>
    <property type="match status" value="1"/>
</dbReference>
<reference evidence="4 5" key="1">
    <citation type="submission" date="2015-08" db="EMBL/GenBank/DDBJ databases">
        <authorList>
            <person name="Babu N.S."/>
            <person name="Beckwith C.J."/>
            <person name="Beseler K.G."/>
            <person name="Brison A."/>
            <person name="Carone J.V."/>
            <person name="Caskin T.P."/>
            <person name="Diamond M."/>
            <person name="Durham M.E."/>
            <person name="Foxe J.M."/>
            <person name="Go M."/>
            <person name="Henderson B.A."/>
            <person name="Jones I.B."/>
            <person name="McGettigan J.A."/>
            <person name="Micheletti S.J."/>
            <person name="Nasrallah M.E."/>
            <person name="Ortiz D."/>
            <person name="Piller C.R."/>
            <person name="Privatt S.R."/>
            <person name="Schneider S.L."/>
            <person name="Sharp S."/>
            <person name="Smith T.C."/>
            <person name="Stanton J.D."/>
            <person name="Ullery H.E."/>
            <person name="Wilson R.J."/>
            <person name="Serrano M.G."/>
            <person name="Buck G."/>
            <person name="Lee V."/>
            <person name="Wang Y."/>
            <person name="Carvalho R."/>
            <person name="Voegtly L."/>
            <person name="Shi R."/>
            <person name="Duckworth R."/>
            <person name="Johnson A."/>
            <person name="Loviza R."/>
            <person name="Walstead R."/>
            <person name="Shah Z."/>
            <person name="Kiflezghi M."/>
            <person name="Wade K."/>
            <person name="Ball S.L."/>
            <person name="Bradley K.W."/>
            <person name="Asai D.J."/>
            <person name="Bowman C.A."/>
            <person name="Russell D.A."/>
            <person name="Pope W.H."/>
            <person name="Jacobs-Sera D."/>
            <person name="Hendrix R.W."/>
            <person name="Hatfull G.F."/>
        </authorList>
    </citation>
    <scope>NUCLEOTIDE SEQUENCE [LARGE SCALE GENOMIC DNA]</scope>
    <source>
        <strain evidence="4 5">DSM 27710</strain>
    </source>
</reference>
<evidence type="ECO:0000256" key="1">
    <source>
        <dbReference type="SAM" id="MobiDB-lite"/>
    </source>
</evidence>
<accession>A0A0K1PFB9</accession>
<name>A0A0K1PFB9_9BACT</name>
<feature type="transmembrane region" description="Helical" evidence="2">
    <location>
        <begin position="387"/>
        <end position="408"/>
    </location>
</feature>
<dbReference type="Proteomes" id="UP000055590">
    <property type="component" value="Chromosome"/>
</dbReference>
<dbReference type="EMBL" id="CP012332">
    <property type="protein sequence ID" value="AKU92131.1"/>
    <property type="molecule type" value="Genomic_DNA"/>
</dbReference>